<feature type="compositionally biased region" description="Polar residues" evidence="1">
    <location>
        <begin position="575"/>
        <end position="600"/>
    </location>
</feature>
<feature type="compositionally biased region" description="Polar residues" evidence="1">
    <location>
        <begin position="538"/>
        <end position="558"/>
    </location>
</feature>
<dbReference type="EMBL" id="JAWIZZ010000006">
    <property type="protein sequence ID" value="KAK5782171.1"/>
    <property type="molecule type" value="Genomic_DNA"/>
</dbReference>
<evidence type="ECO:0000313" key="4">
    <source>
        <dbReference type="Proteomes" id="UP001306508"/>
    </source>
</evidence>
<evidence type="ECO:0000256" key="1">
    <source>
        <dbReference type="SAM" id="MobiDB-lite"/>
    </source>
</evidence>
<feature type="region of interest" description="Disordered" evidence="1">
    <location>
        <begin position="262"/>
        <end position="285"/>
    </location>
</feature>
<feature type="compositionally biased region" description="Acidic residues" evidence="1">
    <location>
        <begin position="1273"/>
        <end position="1282"/>
    </location>
</feature>
<dbReference type="GO" id="GO:0000183">
    <property type="term" value="P:rDNA heterochromatin formation"/>
    <property type="evidence" value="ECO:0007669"/>
    <property type="project" value="InterPro"/>
</dbReference>
<feature type="region of interest" description="Disordered" evidence="1">
    <location>
        <begin position="533"/>
        <end position="609"/>
    </location>
</feature>
<feature type="compositionally biased region" description="Basic and acidic residues" evidence="1">
    <location>
        <begin position="559"/>
        <end position="574"/>
    </location>
</feature>
<organism evidence="3 4">
    <name type="scientific">Arxiozyma heterogenica</name>
    <dbReference type="NCBI Taxonomy" id="278026"/>
    <lineage>
        <taxon>Eukaryota</taxon>
        <taxon>Fungi</taxon>
        <taxon>Dikarya</taxon>
        <taxon>Ascomycota</taxon>
        <taxon>Saccharomycotina</taxon>
        <taxon>Saccharomycetes</taxon>
        <taxon>Saccharomycetales</taxon>
        <taxon>Saccharomycetaceae</taxon>
        <taxon>Arxiozyma</taxon>
    </lineage>
</organism>
<dbReference type="InterPro" id="IPR018844">
    <property type="entry name" value="Dnt1-like_N"/>
</dbReference>
<evidence type="ECO:0000313" key="3">
    <source>
        <dbReference type="EMBL" id="KAK5782171.1"/>
    </source>
</evidence>
<feature type="region of interest" description="Disordered" evidence="1">
    <location>
        <begin position="445"/>
        <end position="481"/>
    </location>
</feature>
<keyword evidence="4" id="KW-1185">Reference proteome</keyword>
<dbReference type="Pfam" id="PF10407">
    <property type="entry name" value="Cytokin_check_N"/>
    <property type="match status" value="1"/>
</dbReference>
<sequence length="1282" mass="144586">MFKLQIILIPPRASDLQVPNCAIIGNPINSNGKIRFPIYNSKHNKLISITNITNPHFTVNTNASAINHNSTSILNCSTSTTSNYNMAIAANHHSLKQWRLKLNQIIAYRNQLFQKHCKKFLLFINLQSDLNQLANEISLKFKDMYPNFTDDLNILSIQDNNGNDLDPDYIVKDIFNTNNIVKVFIDKDIDWNNPKYLETKYTRYNKRRKVNPKKYSSNKINHNYNNNNKNIPNIRIYASRTPEVYRDIDSVIMDNTIDQSISKPPANFQPSDIISTPKVSPSKTRNIDNRSIEKVEEHDEFYDQSSPKETLLGTPVMSIITPNKLTDSQQNLYSTNNYLTETVRHSDSFKTATQNISNNISPMKTPTTKGNFLSLPINGISSTIHDTSKAILSPSNLSVNINVSSNNKNRTSVEISNSSINKQKTKNILINKELKFERPSALSMAKRASLQRQQSTLANARGSPMKDDQSSKKLSENVHLAELPTKTSNILESKNKFLENNNKSKSIFEKIMEHQKNSSSNKNNPNIITSKFQEENNSEGQKTTQIINNNSYNPSNVVKSHDPNSNDQNQERNKSLLNNNKDQSNHQQNNDQVSSLSVKNHLSKKNEDKNKSLIRKLDILPENSIVKHTHTIENNLLDANINKKVETYSKSNIDTNSSKLSLQQKKDKKFEKPSNDLEHPNYDSLSRKSFSIQHNISPSLSSVIKSKQTSQNPKISKPNQIVDKELTYDQMTKPSTQISEITTISNNLAPTNTKLISKVSLPSPNMLVSSPHDALSTLTHNQKITTSSSRTLDPQIAAGNKPLNHNIYHNILPNNPSFQKIELLQIFKNNNLKIPPWLSEHQNFTNERTIGKSRKKPYLTVLNKDIDNSKPDPRNILPSRTQRNAARKASLKLSGQAAALEKYDSDNNFNPTEEFGSYSESEVEYESTSSSGIMTDTSSDEEIIANLAKTTPDSTVLRHDLKESIVNDGITNTNIKTTAKSKQAQAQSNENHNISDISAHNINNRQSKYDKLINNASHNKTMSNEIKNFSSQRENNTPINNISNTLYQPFVLPKLSQSAVTIVPETIILSDESDDLNELGSSKRFSKNILNTHISSFNNQKAGKSISNKKDDDIEASSFMNYLKHPEVGEDLLLDLDSSESNDGDDDNISNISYSSSDMSIKEMEQVQLTVKTSNNIPYLDETVHNSSTPQNTSRSTSILHSINSKSTSIDNRSSLEFVTNTSTKISNRLQRLNNINLEVTRKTSPVKVFSSVNRSQDRLTEERLAETSSEYETSDADLYEE</sequence>
<feature type="compositionally biased region" description="Basic and acidic residues" evidence="1">
    <location>
        <begin position="1256"/>
        <end position="1266"/>
    </location>
</feature>
<dbReference type="InterPro" id="IPR043185">
    <property type="entry name" value="Net1/Tof2"/>
</dbReference>
<proteinExistence type="predicted"/>
<feature type="region of interest" description="Disordered" evidence="1">
    <location>
        <begin position="653"/>
        <end position="682"/>
    </location>
</feature>
<accession>A0AAN8A9K4</accession>
<feature type="domain" description="Nucleolar protein Dnt1-like N-terminal" evidence="2">
    <location>
        <begin position="118"/>
        <end position="187"/>
    </location>
</feature>
<feature type="compositionally biased region" description="Basic and acidic residues" evidence="1">
    <location>
        <begin position="464"/>
        <end position="476"/>
    </location>
</feature>
<dbReference type="PANTHER" id="PTHR28196:SF1">
    <property type="entry name" value="NUCLEOLAR PROTEIN NET1-RELATED"/>
    <property type="match status" value="1"/>
</dbReference>
<feature type="region of interest" description="Disordered" evidence="1">
    <location>
        <begin position="866"/>
        <end position="892"/>
    </location>
</feature>
<feature type="region of interest" description="Disordered" evidence="1">
    <location>
        <begin position="1255"/>
        <end position="1282"/>
    </location>
</feature>
<dbReference type="Proteomes" id="UP001306508">
    <property type="component" value="Unassembled WGS sequence"/>
</dbReference>
<protein>
    <recommendedName>
        <fullName evidence="2">Nucleolar protein Dnt1-like N-terminal domain-containing protein</fullName>
    </recommendedName>
</protein>
<comment type="caution">
    <text evidence="3">The sequence shown here is derived from an EMBL/GenBank/DDBJ whole genome shotgun (WGS) entry which is preliminary data.</text>
</comment>
<feature type="compositionally biased region" description="Basic and acidic residues" evidence="1">
    <location>
        <begin position="664"/>
        <end position="681"/>
    </location>
</feature>
<name>A0AAN8A9K4_9SACH</name>
<reference evidence="4" key="1">
    <citation type="submission" date="2023-07" db="EMBL/GenBank/DDBJ databases">
        <title>A draft genome of Kazachstania heterogenica Y-27499.</title>
        <authorList>
            <person name="Donic C."/>
            <person name="Kralova J.S."/>
            <person name="Fidel L."/>
            <person name="Ben-Dor S."/>
            <person name="Jung S."/>
        </authorList>
    </citation>
    <scope>NUCLEOTIDE SEQUENCE [LARGE SCALE GENOMIC DNA]</scope>
    <source>
        <strain evidence="4">Y27499</strain>
    </source>
</reference>
<evidence type="ECO:0000259" key="2">
    <source>
        <dbReference type="Pfam" id="PF10407"/>
    </source>
</evidence>
<feature type="compositionally biased region" description="Polar residues" evidence="1">
    <location>
        <begin position="262"/>
        <end position="284"/>
    </location>
</feature>
<gene>
    <name evidence="3" type="ORF">RI543_000095</name>
</gene>
<dbReference type="PANTHER" id="PTHR28196">
    <property type="entry name" value="NUCLEOLAR PROTEIN NET1-RELATED"/>
    <property type="match status" value="1"/>
</dbReference>